<evidence type="ECO:0000256" key="2">
    <source>
        <dbReference type="SAM" id="MobiDB-lite"/>
    </source>
</evidence>
<evidence type="ECO:0000313" key="6">
    <source>
        <dbReference type="Proteomes" id="UP000031523"/>
    </source>
</evidence>
<evidence type="ECO:0000256" key="1">
    <source>
        <dbReference type="ARBA" id="ARBA00006068"/>
    </source>
</evidence>
<proteinExistence type="inferred from homology"/>
<name>A0A0B5EQ28_STRA4</name>
<organism evidence="5 6">
    <name type="scientific">Streptomyces albus (strain ATCC 21838 / DSM 41398 / FERM P-419 / JCM 4703 / NBRC 107858)</name>
    <dbReference type="NCBI Taxonomy" id="1081613"/>
    <lineage>
        <taxon>Bacteria</taxon>
        <taxon>Bacillati</taxon>
        <taxon>Actinomycetota</taxon>
        <taxon>Actinomycetes</taxon>
        <taxon>Kitasatosporales</taxon>
        <taxon>Streptomycetaceae</taxon>
        <taxon>Streptomyces</taxon>
    </lineage>
</organism>
<dbReference type="InterPro" id="IPR004474">
    <property type="entry name" value="LytR_CpsA_psr"/>
</dbReference>
<keyword evidence="3" id="KW-1133">Transmembrane helix</keyword>
<gene>
    <name evidence="5" type="ORF">SLNWT_4477</name>
</gene>
<accession>A0A0B5EQ28</accession>
<evidence type="ECO:0000259" key="4">
    <source>
        <dbReference type="Pfam" id="PF03816"/>
    </source>
</evidence>
<evidence type="ECO:0000256" key="3">
    <source>
        <dbReference type="SAM" id="Phobius"/>
    </source>
</evidence>
<feature type="domain" description="Cell envelope-related transcriptional attenuator" evidence="4">
    <location>
        <begin position="102"/>
        <end position="244"/>
    </location>
</feature>
<sequence length="336" mass="35325">MSREPVPGGSAPPGPPPRRRPRWGRRLLVVLLVLLLLLLGYGIAGYFWAGSRLHTTAALADHPGRPAPGKGTNWLLVGSDSRSRLTPGQRSRLHVGGEHGRNTDTLMVLHYGPGGTRLISLPRDSYVRIPGHGRGKINSAFALGGPRLLTRTVEGATGLRLDHYAEISFLGFTEVVDALGGVRLCLPRGGLHDSRSGADFGPGCRTMDGAQALAYVRARYTDPEGDLGRVKRQRQLVGAVSGKALSLGVLLSPWRQLPFAGACLDALTVDSGTGVPALARMAQKTRDLSAGKGTTRTVPVAGETVVAGVGDVVLWDGPAARELFGALADGRTPPGS</sequence>
<dbReference type="Gene3D" id="3.40.630.190">
    <property type="entry name" value="LCP protein"/>
    <property type="match status" value="1"/>
</dbReference>
<dbReference type="AlphaFoldDB" id="A0A0B5EQ28"/>
<dbReference type="Pfam" id="PF03816">
    <property type="entry name" value="LytR_cpsA_psr"/>
    <property type="match status" value="1"/>
</dbReference>
<comment type="similarity">
    <text evidence="1">Belongs to the LytR/CpsA/Psr (LCP) family.</text>
</comment>
<dbReference type="InterPro" id="IPR050922">
    <property type="entry name" value="LytR/CpsA/Psr_CW_biosynth"/>
</dbReference>
<evidence type="ECO:0000313" key="5">
    <source>
        <dbReference type="EMBL" id="AJE84853.1"/>
    </source>
</evidence>
<dbReference type="PANTHER" id="PTHR33392">
    <property type="entry name" value="POLYISOPRENYL-TEICHOIC ACID--PEPTIDOGLYCAN TEICHOIC ACID TRANSFERASE TAGU"/>
    <property type="match status" value="1"/>
</dbReference>
<dbReference type="Proteomes" id="UP000031523">
    <property type="component" value="Chromosome"/>
</dbReference>
<feature type="transmembrane region" description="Helical" evidence="3">
    <location>
        <begin position="27"/>
        <end position="49"/>
    </location>
</feature>
<dbReference type="PANTHER" id="PTHR33392:SF6">
    <property type="entry name" value="POLYISOPRENYL-TEICHOIC ACID--PEPTIDOGLYCAN TEICHOIC ACID TRANSFERASE TAGU"/>
    <property type="match status" value="1"/>
</dbReference>
<dbReference type="KEGG" id="sals:SLNWT_4477"/>
<dbReference type="EMBL" id="CP010519">
    <property type="protein sequence ID" value="AJE84853.1"/>
    <property type="molecule type" value="Genomic_DNA"/>
</dbReference>
<protein>
    <recommendedName>
        <fullName evidence="4">Cell envelope-related transcriptional attenuator domain-containing protein</fullName>
    </recommendedName>
</protein>
<keyword evidence="3" id="KW-0472">Membrane</keyword>
<reference evidence="5 6" key="1">
    <citation type="submission" date="2015-01" db="EMBL/GenBank/DDBJ databases">
        <title>Enhanced salinomycin production by adjusting the supply of polyketide extender units in Streptomyce albus DSM 41398.</title>
        <authorList>
            <person name="Lu C."/>
        </authorList>
    </citation>
    <scope>NUCLEOTIDE SEQUENCE [LARGE SCALE GENOMIC DNA]</scope>
    <source>
        <strain evidence="6">ATCC 21838 / DSM 41398 / FERM P-419 / JCM 4703 / NBRC 107858</strain>
    </source>
</reference>
<keyword evidence="3" id="KW-0812">Transmembrane</keyword>
<dbReference type="NCBIfam" id="TIGR00350">
    <property type="entry name" value="lytR_cpsA_psr"/>
    <property type="match status" value="1"/>
</dbReference>
<feature type="region of interest" description="Disordered" evidence="2">
    <location>
        <begin position="1"/>
        <end position="20"/>
    </location>
</feature>
<keyword evidence="6" id="KW-1185">Reference proteome</keyword>